<evidence type="ECO:0000313" key="3">
    <source>
        <dbReference type="EMBL" id="KLO55114.1"/>
    </source>
</evidence>
<protein>
    <submittedName>
        <fullName evidence="3">Plasmid stabilization protein</fullName>
    </submittedName>
</protein>
<dbReference type="InterPro" id="IPR007712">
    <property type="entry name" value="RelE/ParE_toxin"/>
</dbReference>
<name>A0ABR5G4R1_9MYCO</name>
<dbReference type="SUPFAM" id="SSF143011">
    <property type="entry name" value="RelE-like"/>
    <property type="match status" value="1"/>
</dbReference>
<organism evidence="3 4">
    <name type="scientific">Mycolicibacterium senegalense</name>
    <dbReference type="NCBI Taxonomy" id="1796"/>
    <lineage>
        <taxon>Bacteria</taxon>
        <taxon>Bacillati</taxon>
        <taxon>Actinomycetota</taxon>
        <taxon>Actinomycetes</taxon>
        <taxon>Mycobacteriales</taxon>
        <taxon>Mycobacteriaceae</taxon>
        <taxon>Mycolicibacterium</taxon>
    </lineage>
</organism>
<evidence type="ECO:0000313" key="2">
    <source>
        <dbReference type="EMBL" id="KLO55106.1"/>
    </source>
</evidence>
<accession>A0ABR5G4R1</accession>
<evidence type="ECO:0000256" key="1">
    <source>
        <dbReference type="ARBA" id="ARBA00022649"/>
    </source>
</evidence>
<reference evidence="3 4" key="1">
    <citation type="submission" date="2015-05" db="EMBL/GenBank/DDBJ databases">
        <title>Genome sequence of Mycobacterium senegalense.</title>
        <authorList>
            <person name="Greninger A.L."/>
            <person name="Miller S."/>
        </authorList>
    </citation>
    <scope>NUCLEOTIDE SEQUENCE [LARGE SCALE GENOMIC DNA]</scope>
    <source>
        <strain evidence="3 4">CK2</strain>
    </source>
</reference>
<keyword evidence="1" id="KW-1277">Toxin-antitoxin system</keyword>
<dbReference type="EMBL" id="LDPU01000001">
    <property type="protein sequence ID" value="KLO55106.1"/>
    <property type="molecule type" value="Genomic_DNA"/>
</dbReference>
<proteinExistence type="predicted"/>
<dbReference type="Proteomes" id="UP000036499">
    <property type="component" value="Unassembled WGS sequence"/>
</dbReference>
<dbReference type="PANTHER" id="PTHR38813">
    <property type="match status" value="1"/>
</dbReference>
<dbReference type="InterPro" id="IPR035093">
    <property type="entry name" value="RelE/ParE_toxin_dom_sf"/>
</dbReference>
<dbReference type="PANTHER" id="PTHR38813:SF1">
    <property type="entry name" value="TOXIN RELE1-RELATED"/>
    <property type="match status" value="1"/>
</dbReference>
<evidence type="ECO:0000313" key="4">
    <source>
        <dbReference type="Proteomes" id="UP000036499"/>
    </source>
</evidence>
<dbReference type="Gene3D" id="3.30.2310.20">
    <property type="entry name" value="RelE-like"/>
    <property type="match status" value="1"/>
</dbReference>
<dbReference type="EMBL" id="LDPU01000001">
    <property type="protein sequence ID" value="KLO55114.1"/>
    <property type="molecule type" value="Genomic_DNA"/>
</dbReference>
<dbReference type="InterPro" id="IPR052747">
    <property type="entry name" value="TA_system_RelE_toxin"/>
</dbReference>
<keyword evidence="4" id="KW-1185">Reference proteome</keyword>
<comment type="caution">
    <text evidence="3">The sequence shown here is derived from an EMBL/GenBank/DDBJ whole genome shotgun (WGS) entry which is preliminary data.</text>
</comment>
<gene>
    <name evidence="2" type="ORF">ABW05_24095</name>
    <name evidence="3" type="ORF">ABW05_24525</name>
</gene>
<dbReference type="Pfam" id="PF05016">
    <property type="entry name" value="ParE_toxin"/>
    <property type="match status" value="1"/>
</dbReference>
<sequence>MSYRVEIETSAAKQIQRLQRHDQKRVMVAITALAEEPRPNGCTKLSGTDSAYRVRVGVFRIVYVIDDGLHIVNVTRVAHRREVYKR</sequence>